<dbReference type="OrthoDB" id="10263353at2759"/>
<evidence type="ECO:0000256" key="5">
    <source>
        <dbReference type="ARBA" id="ARBA00022728"/>
    </source>
</evidence>
<evidence type="ECO:0000313" key="15">
    <source>
        <dbReference type="Proteomes" id="UP000298138"/>
    </source>
</evidence>
<dbReference type="GO" id="GO:0016579">
    <property type="term" value="P:protein deubiquitination"/>
    <property type="evidence" value="ECO:0007669"/>
    <property type="project" value="InterPro"/>
</dbReference>
<keyword evidence="7" id="KW-0862">Zinc</keyword>
<dbReference type="Gene3D" id="3.90.70.10">
    <property type="entry name" value="Cysteine proteinases"/>
    <property type="match status" value="1"/>
</dbReference>
<dbReference type="FunCoup" id="A0A4S2N1I1">
    <property type="interactions" value="982"/>
</dbReference>
<evidence type="ECO:0000313" key="14">
    <source>
        <dbReference type="EMBL" id="TGZ82992.1"/>
    </source>
</evidence>
<accession>A0A4S2N1I1</accession>
<feature type="region of interest" description="Disordered" evidence="11">
    <location>
        <begin position="1"/>
        <end position="74"/>
    </location>
</feature>
<dbReference type="Gene3D" id="3.30.40.10">
    <property type="entry name" value="Zinc/RING finger domain, C3HC4 (zinc finger)"/>
    <property type="match status" value="1"/>
</dbReference>
<dbReference type="InterPro" id="IPR001607">
    <property type="entry name" value="Znf_UBP"/>
</dbReference>
<dbReference type="GO" id="GO:0000245">
    <property type="term" value="P:spliceosomal complex assembly"/>
    <property type="evidence" value="ECO:0007669"/>
    <property type="project" value="InterPro"/>
</dbReference>
<dbReference type="CDD" id="cd02669">
    <property type="entry name" value="Peptidase_C19M"/>
    <property type="match status" value="1"/>
</dbReference>
<keyword evidence="8" id="KW-0508">mRNA splicing</keyword>
<evidence type="ECO:0000259" key="12">
    <source>
        <dbReference type="PROSITE" id="PS50235"/>
    </source>
</evidence>
<dbReference type="InterPro" id="IPR050185">
    <property type="entry name" value="Ub_carboxyl-term_hydrolase"/>
</dbReference>
<evidence type="ECO:0000256" key="3">
    <source>
        <dbReference type="ARBA" id="ARBA00022664"/>
    </source>
</evidence>
<dbReference type="PROSITE" id="PS50271">
    <property type="entry name" value="ZF_UBP"/>
    <property type="match status" value="1"/>
</dbReference>
<evidence type="ECO:0000256" key="10">
    <source>
        <dbReference type="PROSITE-ProRule" id="PRU00502"/>
    </source>
</evidence>
<keyword evidence="6 10" id="KW-0863">Zinc-finger</keyword>
<evidence type="ECO:0000256" key="9">
    <source>
        <dbReference type="ARBA" id="ARBA00023242"/>
    </source>
</evidence>
<keyword evidence="5" id="KW-0747">Spliceosome</keyword>
<keyword evidence="3" id="KW-0507">mRNA processing</keyword>
<comment type="similarity">
    <text evidence="2">Belongs to the peptidase C19 family.</text>
</comment>
<evidence type="ECO:0000256" key="4">
    <source>
        <dbReference type="ARBA" id="ARBA00022723"/>
    </source>
</evidence>
<keyword evidence="9" id="KW-0539">Nucleus</keyword>
<dbReference type="InParanoid" id="A0A4S2N1I1"/>
<evidence type="ECO:0000256" key="6">
    <source>
        <dbReference type="ARBA" id="ARBA00022771"/>
    </source>
</evidence>
<evidence type="ECO:0000256" key="7">
    <source>
        <dbReference type="ARBA" id="ARBA00022833"/>
    </source>
</evidence>
<protein>
    <submittedName>
        <fullName evidence="14">Cysteine proteinase</fullName>
    </submittedName>
</protein>
<dbReference type="PANTHER" id="PTHR21646:SF16">
    <property type="entry name" value="U4_U6.U5 TRI-SNRNP-ASSOCIATED PROTEIN 2"/>
    <property type="match status" value="1"/>
</dbReference>
<dbReference type="InterPro" id="IPR033809">
    <property type="entry name" value="USP39"/>
</dbReference>
<sequence>MSKRPADEPLDVLEVRRNSPASATPKRLRSEDYDGGDQEHQSSLPTSADTEDDDHLDEEPDLAPQKPTGPAEGFSDLYLDTVNRALLDFDFEKLCSISLSNINVYACLVCGKYFQGRGKSSHAYTHSLDQDHHVFINMASLNVYILPESYEVKNKTLDDIKYVVNPTYTKEDVRRLDREEVEKTDLGKKKYIPGFVGLNNIKQNDYVNVVVHALAHVVPLRNYFMLEDLRFKPELAQRLSTLIRKVWNPRAFKSHVSPHELLQEISLRSSKKFTLLQQSDPVDFTHWFLNNLHLALGGSKTKPQSSIIQQVFQGKLKLESQAITAKADASDRLRFEEAGEIKTQVTRFMVLTLDLPPKPIFRTDDGGSEGERNIIPQVPLTTILRKYDGLHPQELQGMRRRYRLLHPLPPYLMFHIKRFTQNKFVAERNNTIVTFNPRSLDMSPFVEPGEKMDMGEPILYDLVANITHETVVETGKREGELKSVYKVQLLEKARGKWFEIQDLVVKEVARELLFTSESYVQIWEKRRVGKREGKA</sequence>
<dbReference type="GO" id="GO:0004843">
    <property type="term" value="F:cysteine-type deubiquitinase activity"/>
    <property type="evidence" value="ECO:0007669"/>
    <property type="project" value="InterPro"/>
</dbReference>
<dbReference type="SUPFAM" id="SSF54001">
    <property type="entry name" value="Cysteine proteinases"/>
    <property type="match status" value="1"/>
</dbReference>
<dbReference type="Pfam" id="PF00443">
    <property type="entry name" value="UCH"/>
    <property type="match status" value="1"/>
</dbReference>
<dbReference type="SUPFAM" id="SSF57850">
    <property type="entry name" value="RING/U-box"/>
    <property type="match status" value="1"/>
</dbReference>
<dbReference type="PROSITE" id="PS50235">
    <property type="entry name" value="USP_3"/>
    <property type="match status" value="1"/>
</dbReference>
<gene>
    <name evidence="14" type="ORF">EX30DRAFT_316896</name>
</gene>
<evidence type="ECO:0000256" key="8">
    <source>
        <dbReference type="ARBA" id="ARBA00023187"/>
    </source>
</evidence>
<feature type="compositionally biased region" description="Basic and acidic residues" evidence="11">
    <location>
        <begin position="28"/>
        <end position="40"/>
    </location>
</feature>
<dbReference type="InterPro" id="IPR028889">
    <property type="entry name" value="USP"/>
</dbReference>
<dbReference type="PANTHER" id="PTHR21646">
    <property type="entry name" value="UBIQUITIN CARBOXYL-TERMINAL HYDROLASE"/>
    <property type="match status" value="1"/>
</dbReference>
<name>A0A4S2N1I1_9PEZI</name>
<dbReference type="SMART" id="SM00290">
    <property type="entry name" value="ZnF_UBP"/>
    <property type="match status" value="1"/>
</dbReference>
<evidence type="ECO:0000256" key="1">
    <source>
        <dbReference type="ARBA" id="ARBA00004123"/>
    </source>
</evidence>
<evidence type="ECO:0000256" key="11">
    <source>
        <dbReference type="SAM" id="MobiDB-lite"/>
    </source>
</evidence>
<dbReference type="InterPro" id="IPR013083">
    <property type="entry name" value="Znf_RING/FYVE/PHD"/>
</dbReference>
<feature type="compositionally biased region" description="Basic and acidic residues" evidence="11">
    <location>
        <begin position="1"/>
        <end position="17"/>
    </location>
</feature>
<dbReference type="FunFam" id="3.30.40.10:FF:000068">
    <property type="entry name" value="U4/U6.U5 tri-snRNP-associated protein 2"/>
    <property type="match status" value="1"/>
</dbReference>
<comment type="subcellular location">
    <subcellularLocation>
        <location evidence="1">Nucleus</location>
    </subcellularLocation>
</comment>
<feature type="compositionally biased region" description="Acidic residues" evidence="11">
    <location>
        <begin position="49"/>
        <end position="61"/>
    </location>
</feature>
<dbReference type="STRING" id="341454.A0A4S2N1I1"/>
<evidence type="ECO:0000259" key="13">
    <source>
        <dbReference type="PROSITE" id="PS50271"/>
    </source>
</evidence>
<dbReference type="GO" id="GO:0005681">
    <property type="term" value="C:spliceosomal complex"/>
    <property type="evidence" value="ECO:0007669"/>
    <property type="project" value="UniProtKB-KW"/>
</dbReference>
<reference evidence="14 15" key="1">
    <citation type="submission" date="2019-04" db="EMBL/GenBank/DDBJ databases">
        <title>Comparative genomics and transcriptomics to analyze fruiting body development in filamentous ascomycetes.</title>
        <authorList>
            <consortium name="DOE Joint Genome Institute"/>
            <person name="Lutkenhaus R."/>
            <person name="Traeger S."/>
            <person name="Breuer J."/>
            <person name="Kuo A."/>
            <person name="Lipzen A."/>
            <person name="Pangilinan J."/>
            <person name="Dilworth D."/>
            <person name="Sandor L."/>
            <person name="Poggeler S."/>
            <person name="Barry K."/>
            <person name="Grigoriev I.V."/>
            <person name="Nowrousian M."/>
        </authorList>
    </citation>
    <scope>NUCLEOTIDE SEQUENCE [LARGE SCALE GENOMIC DNA]</scope>
    <source>
        <strain evidence="14 15">CBS 389.68</strain>
    </source>
</reference>
<dbReference type="Pfam" id="PF02148">
    <property type="entry name" value="zf-UBP"/>
    <property type="match status" value="1"/>
</dbReference>
<dbReference type="InterPro" id="IPR001394">
    <property type="entry name" value="Peptidase_C19_UCH"/>
</dbReference>
<dbReference type="GO" id="GO:0008270">
    <property type="term" value="F:zinc ion binding"/>
    <property type="evidence" value="ECO:0007669"/>
    <property type="project" value="UniProtKB-KW"/>
</dbReference>
<proteinExistence type="inferred from homology"/>
<dbReference type="Proteomes" id="UP000298138">
    <property type="component" value="Unassembled WGS sequence"/>
</dbReference>
<feature type="domain" description="USP" evidence="12">
    <location>
        <begin position="196"/>
        <end position="526"/>
    </location>
</feature>
<dbReference type="AlphaFoldDB" id="A0A4S2N1I1"/>
<evidence type="ECO:0000256" key="2">
    <source>
        <dbReference type="ARBA" id="ARBA00009085"/>
    </source>
</evidence>
<dbReference type="EMBL" id="ML220114">
    <property type="protein sequence ID" value="TGZ82992.1"/>
    <property type="molecule type" value="Genomic_DNA"/>
</dbReference>
<keyword evidence="4" id="KW-0479">Metal-binding</keyword>
<dbReference type="InterPro" id="IPR038765">
    <property type="entry name" value="Papain-like_cys_pep_sf"/>
</dbReference>
<keyword evidence="15" id="KW-1185">Reference proteome</keyword>
<feature type="domain" description="UBP-type" evidence="13">
    <location>
        <begin position="74"/>
        <end position="171"/>
    </location>
</feature>
<organism evidence="14 15">
    <name type="scientific">Ascodesmis nigricans</name>
    <dbReference type="NCBI Taxonomy" id="341454"/>
    <lineage>
        <taxon>Eukaryota</taxon>
        <taxon>Fungi</taxon>
        <taxon>Dikarya</taxon>
        <taxon>Ascomycota</taxon>
        <taxon>Pezizomycotina</taxon>
        <taxon>Pezizomycetes</taxon>
        <taxon>Pezizales</taxon>
        <taxon>Ascodesmidaceae</taxon>
        <taxon>Ascodesmis</taxon>
    </lineage>
</organism>